<gene>
    <name evidence="1" type="ORF">JTE90_003473</name>
</gene>
<dbReference type="EMBL" id="JAFNEN010001320">
    <property type="protein sequence ID" value="KAG8174106.1"/>
    <property type="molecule type" value="Genomic_DNA"/>
</dbReference>
<evidence type="ECO:0000313" key="1">
    <source>
        <dbReference type="EMBL" id="KAG8174106.1"/>
    </source>
</evidence>
<organism evidence="1 2">
    <name type="scientific">Oedothorax gibbosus</name>
    <dbReference type="NCBI Taxonomy" id="931172"/>
    <lineage>
        <taxon>Eukaryota</taxon>
        <taxon>Metazoa</taxon>
        <taxon>Ecdysozoa</taxon>
        <taxon>Arthropoda</taxon>
        <taxon>Chelicerata</taxon>
        <taxon>Arachnida</taxon>
        <taxon>Araneae</taxon>
        <taxon>Araneomorphae</taxon>
        <taxon>Entelegynae</taxon>
        <taxon>Araneoidea</taxon>
        <taxon>Linyphiidae</taxon>
        <taxon>Erigoninae</taxon>
        <taxon>Oedothorax</taxon>
    </lineage>
</organism>
<comment type="caution">
    <text evidence="1">The sequence shown here is derived from an EMBL/GenBank/DDBJ whole genome shotgun (WGS) entry which is preliminary data.</text>
</comment>
<accession>A0AAV6TRQ0</accession>
<name>A0AAV6TRQ0_9ARAC</name>
<sequence>MCRYHFLRSGFLFLQKSSKTTSSRQLCDVSVPLLRVSFLSSKIRDTSSETSAMLSVHYLRSELFILQRVRRHFRNMACCRTLLRSAFFYLKRVEDTSSRQLVDVSYHYLAVSFYSCKEFEDFLNNSGMFR</sequence>
<protein>
    <submittedName>
        <fullName evidence="1">Uncharacterized protein</fullName>
    </submittedName>
</protein>
<reference evidence="1 2" key="1">
    <citation type="journal article" date="2022" name="Nat. Ecol. Evol.">
        <title>A masculinizing supergene underlies an exaggerated male reproductive morph in a spider.</title>
        <authorList>
            <person name="Hendrickx F."/>
            <person name="De Corte Z."/>
            <person name="Sonet G."/>
            <person name="Van Belleghem S.M."/>
            <person name="Kostlbacher S."/>
            <person name="Vangestel C."/>
        </authorList>
    </citation>
    <scope>NUCLEOTIDE SEQUENCE [LARGE SCALE GENOMIC DNA]</scope>
    <source>
        <strain evidence="1">W744_W776</strain>
    </source>
</reference>
<evidence type="ECO:0000313" key="2">
    <source>
        <dbReference type="Proteomes" id="UP000827092"/>
    </source>
</evidence>
<keyword evidence="2" id="KW-1185">Reference proteome</keyword>
<dbReference type="AlphaFoldDB" id="A0AAV6TRQ0"/>
<dbReference type="Proteomes" id="UP000827092">
    <property type="component" value="Unassembled WGS sequence"/>
</dbReference>
<proteinExistence type="predicted"/>